<proteinExistence type="predicted"/>
<dbReference type="InterPro" id="IPR001781">
    <property type="entry name" value="Znf_LIM"/>
</dbReference>
<keyword evidence="3" id="KW-0440">LIM domain</keyword>
<dbReference type="SMART" id="SM00132">
    <property type="entry name" value="LIM"/>
    <property type="match status" value="1"/>
</dbReference>
<dbReference type="Gene3D" id="2.10.110.10">
    <property type="entry name" value="Cysteine Rich Protein"/>
    <property type="match status" value="1"/>
</dbReference>
<dbReference type="GO" id="GO:0046872">
    <property type="term" value="F:metal ion binding"/>
    <property type="evidence" value="ECO:0007669"/>
    <property type="project" value="UniProtKB-KW"/>
</dbReference>
<dbReference type="STRING" id="35608.A0A2U1LU20"/>
<dbReference type="GO" id="GO:0031593">
    <property type="term" value="F:polyubiquitin modification-dependent protein binding"/>
    <property type="evidence" value="ECO:0007669"/>
    <property type="project" value="TreeGrafter"/>
</dbReference>
<evidence type="ECO:0000256" key="3">
    <source>
        <dbReference type="PROSITE-ProRule" id="PRU00125"/>
    </source>
</evidence>
<evidence type="ECO:0000313" key="5">
    <source>
        <dbReference type="EMBL" id="PWA52499.1"/>
    </source>
</evidence>
<dbReference type="GO" id="GO:0071818">
    <property type="term" value="C:BAT3 complex"/>
    <property type="evidence" value="ECO:0007669"/>
    <property type="project" value="TreeGrafter"/>
</dbReference>
<comment type="caution">
    <text evidence="5">The sequence shown here is derived from an EMBL/GenBank/DDBJ whole genome shotgun (WGS) entry which is preliminary data.</text>
</comment>
<accession>A0A2U1LU20</accession>
<gene>
    <name evidence="5" type="ORF">CTI12_AA453020</name>
</gene>
<dbReference type="OrthoDB" id="1679758at2759"/>
<dbReference type="GO" id="GO:0036503">
    <property type="term" value="P:ERAD pathway"/>
    <property type="evidence" value="ECO:0007669"/>
    <property type="project" value="TreeGrafter"/>
</dbReference>
<feature type="domain" description="LIM zinc-binding" evidence="4">
    <location>
        <begin position="4"/>
        <end position="65"/>
    </location>
</feature>
<dbReference type="Proteomes" id="UP000245207">
    <property type="component" value="Unassembled WGS sequence"/>
</dbReference>
<dbReference type="AlphaFoldDB" id="A0A2U1LU20"/>
<reference evidence="5 6" key="1">
    <citation type="journal article" date="2018" name="Mol. Plant">
        <title>The genome of Artemisia annua provides insight into the evolution of Asteraceae family and artemisinin biosynthesis.</title>
        <authorList>
            <person name="Shen Q."/>
            <person name="Zhang L."/>
            <person name="Liao Z."/>
            <person name="Wang S."/>
            <person name="Yan T."/>
            <person name="Shi P."/>
            <person name="Liu M."/>
            <person name="Fu X."/>
            <person name="Pan Q."/>
            <person name="Wang Y."/>
            <person name="Lv Z."/>
            <person name="Lu X."/>
            <person name="Zhang F."/>
            <person name="Jiang W."/>
            <person name="Ma Y."/>
            <person name="Chen M."/>
            <person name="Hao X."/>
            <person name="Li L."/>
            <person name="Tang Y."/>
            <person name="Lv G."/>
            <person name="Zhou Y."/>
            <person name="Sun X."/>
            <person name="Brodelius P.E."/>
            <person name="Rose J.K.C."/>
            <person name="Tang K."/>
        </authorList>
    </citation>
    <scope>NUCLEOTIDE SEQUENCE [LARGE SCALE GENOMIC DNA]</scope>
    <source>
        <strain evidence="6">cv. Huhao1</strain>
        <tissue evidence="5">Leaf</tissue>
    </source>
</reference>
<dbReference type="Pfam" id="PF00412">
    <property type="entry name" value="LIM"/>
    <property type="match status" value="1"/>
</dbReference>
<keyword evidence="1 3" id="KW-0479">Metal-binding</keyword>
<dbReference type="GO" id="GO:0051787">
    <property type="term" value="F:misfolded protein binding"/>
    <property type="evidence" value="ECO:0007669"/>
    <property type="project" value="TreeGrafter"/>
</dbReference>
<sequence length="351" mass="39102">MSTEECIVCDDQFVDADEILSPDGVSYRDTFLKCSQCDEQISGNNYSSLDGNLYCKPHFEQKVKKNRRLPRGLSLPKPSELLKTSSSISSIFFKTQAKQAASKLPPSGKRDVPRTILEAKGDDELVTTTNQLHLPIQPVGAQLDQDTVMNLFMQNPALNGLLVGVSNQAEFESQDFLTNMLGQLSQNPEMMNAMSQLGQQMDGNQDLGSSMLATLDGDLDMSFMAQHMMTLFSQASHQPSSSSMLLEHNPPTKHGLHRRSYSDSASLNILSTDFQINLKEAAQKIEDEYPSIEIFSSVVESAALLHDHVYDIYALADLCSEEELAEEFMEMLKSDVCRRLGKRYDRCSSIC</sequence>
<dbReference type="PANTHER" id="PTHR15204:SF5">
    <property type="entry name" value="LARGE PROLINE-RICH PROTEIN BAG6 ISOFORM X1"/>
    <property type="match status" value="1"/>
</dbReference>
<organism evidence="5 6">
    <name type="scientific">Artemisia annua</name>
    <name type="common">Sweet wormwood</name>
    <dbReference type="NCBI Taxonomy" id="35608"/>
    <lineage>
        <taxon>Eukaryota</taxon>
        <taxon>Viridiplantae</taxon>
        <taxon>Streptophyta</taxon>
        <taxon>Embryophyta</taxon>
        <taxon>Tracheophyta</taxon>
        <taxon>Spermatophyta</taxon>
        <taxon>Magnoliopsida</taxon>
        <taxon>eudicotyledons</taxon>
        <taxon>Gunneridae</taxon>
        <taxon>Pentapetalae</taxon>
        <taxon>asterids</taxon>
        <taxon>campanulids</taxon>
        <taxon>Asterales</taxon>
        <taxon>Asteraceae</taxon>
        <taxon>Asteroideae</taxon>
        <taxon>Anthemideae</taxon>
        <taxon>Artemisiinae</taxon>
        <taxon>Artemisia</taxon>
    </lineage>
</organism>
<evidence type="ECO:0000259" key="4">
    <source>
        <dbReference type="PROSITE" id="PS50023"/>
    </source>
</evidence>
<keyword evidence="6" id="KW-1185">Reference proteome</keyword>
<dbReference type="EMBL" id="PKPP01007770">
    <property type="protein sequence ID" value="PWA52499.1"/>
    <property type="molecule type" value="Genomic_DNA"/>
</dbReference>
<dbReference type="PANTHER" id="PTHR15204">
    <property type="entry name" value="LARGE PROLINE-RICH PROTEIN BAG6"/>
    <property type="match status" value="1"/>
</dbReference>
<protein>
    <submittedName>
        <fullName evidence="5">Zinc finger, LIM-type</fullName>
    </submittedName>
</protein>
<name>A0A2U1LU20_ARTAN</name>
<evidence type="ECO:0000256" key="2">
    <source>
        <dbReference type="ARBA" id="ARBA00022833"/>
    </source>
</evidence>
<evidence type="ECO:0000313" key="6">
    <source>
        <dbReference type="Proteomes" id="UP000245207"/>
    </source>
</evidence>
<keyword evidence="2 3" id="KW-0862">Zinc</keyword>
<evidence type="ECO:0000256" key="1">
    <source>
        <dbReference type="ARBA" id="ARBA00022723"/>
    </source>
</evidence>
<dbReference type="SUPFAM" id="SSF57716">
    <property type="entry name" value="Glucocorticoid receptor-like (DNA-binding domain)"/>
    <property type="match status" value="1"/>
</dbReference>
<dbReference type="PROSITE" id="PS50023">
    <property type="entry name" value="LIM_DOMAIN_2"/>
    <property type="match status" value="1"/>
</dbReference>